<dbReference type="PANTHER" id="PTHR32183:SF6">
    <property type="entry name" value="CYSTEINE SULFINATE DESULFINASE_CYSTEINE DESULFURASE AND RELATED ENZYMES"/>
    <property type="match status" value="1"/>
</dbReference>
<dbReference type="PANTHER" id="PTHR32183">
    <property type="match status" value="1"/>
</dbReference>
<dbReference type="EMBL" id="SRXV01000001">
    <property type="protein sequence ID" value="TGY94412.1"/>
    <property type="molecule type" value="Genomic_DNA"/>
</dbReference>
<dbReference type="InterPro" id="IPR008854">
    <property type="entry name" value="TPMT"/>
</dbReference>
<dbReference type="SUPFAM" id="SSF53335">
    <property type="entry name" value="S-adenosyl-L-methionine-dependent methyltransferases"/>
    <property type="match status" value="1"/>
</dbReference>
<keyword evidence="3 5" id="KW-0808">Transferase</keyword>
<keyword evidence="4" id="KW-0949">S-adenosyl-L-methionine</keyword>
<dbReference type="Pfam" id="PF05724">
    <property type="entry name" value="TPMT"/>
    <property type="match status" value="1"/>
</dbReference>
<dbReference type="OrthoDB" id="189743at2"/>
<protein>
    <submittedName>
        <fullName evidence="5">Methyltransferase domain-containing protein</fullName>
    </submittedName>
</protein>
<evidence type="ECO:0000256" key="1">
    <source>
        <dbReference type="ARBA" id="ARBA00022553"/>
    </source>
</evidence>
<proteinExistence type="predicted"/>
<keyword evidence="1" id="KW-0597">Phosphoprotein</keyword>
<evidence type="ECO:0000256" key="2">
    <source>
        <dbReference type="ARBA" id="ARBA00022603"/>
    </source>
</evidence>
<dbReference type="Proteomes" id="UP000305451">
    <property type="component" value="Unassembled WGS sequence"/>
</dbReference>
<name>A0A4S2HFH7_9PROT</name>
<keyword evidence="6" id="KW-1185">Reference proteome</keyword>
<dbReference type="GO" id="GO:0032259">
    <property type="term" value="P:methylation"/>
    <property type="evidence" value="ECO:0007669"/>
    <property type="project" value="UniProtKB-KW"/>
</dbReference>
<comment type="caution">
    <text evidence="5">The sequence shown here is derived from an EMBL/GenBank/DDBJ whole genome shotgun (WGS) entry which is preliminary data.</text>
</comment>
<dbReference type="GO" id="GO:0008757">
    <property type="term" value="F:S-adenosylmethionine-dependent methyltransferase activity"/>
    <property type="evidence" value="ECO:0007669"/>
    <property type="project" value="InterPro"/>
</dbReference>
<reference evidence="5 6" key="1">
    <citation type="journal article" date="2013" name="Int. J. Syst. Evol. Microbiol.">
        <title>Marinicauda pacifica gen. nov., sp. nov., a prosthecate alphaproteobacterium of the family Hyphomonadaceae isolated from deep seawater.</title>
        <authorList>
            <person name="Zhang X.Y."/>
            <person name="Li G.W."/>
            <person name="Wang C.S."/>
            <person name="Zhang Y.J."/>
            <person name="Xu X.W."/>
            <person name="Li H."/>
            <person name="Liu A."/>
            <person name="Liu C."/>
            <person name="Xie B.B."/>
            <person name="Qin Q.L."/>
            <person name="Xu Z."/>
            <person name="Chen X.L."/>
            <person name="Zhou B.C."/>
            <person name="Zhang Y.Z."/>
        </authorList>
    </citation>
    <scope>NUCLEOTIDE SEQUENCE [LARGE SCALE GENOMIC DNA]</scope>
    <source>
        <strain evidence="5 6">P-1 km-3</strain>
    </source>
</reference>
<evidence type="ECO:0000313" key="6">
    <source>
        <dbReference type="Proteomes" id="UP000305451"/>
    </source>
</evidence>
<gene>
    <name evidence="5" type="ORF">E5162_03810</name>
</gene>
<dbReference type="PROSITE" id="PS51585">
    <property type="entry name" value="SAM_MT_TPMT"/>
    <property type="match status" value="1"/>
</dbReference>
<organism evidence="5 6">
    <name type="scientific">Marinicauda pacifica</name>
    <dbReference type="NCBI Taxonomy" id="1133559"/>
    <lineage>
        <taxon>Bacteria</taxon>
        <taxon>Pseudomonadati</taxon>
        <taxon>Pseudomonadota</taxon>
        <taxon>Alphaproteobacteria</taxon>
        <taxon>Maricaulales</taxon>
        <taxon>Maricaulaceae</taxon>
        <taxon>Marinicauda</taxon>
    </lineage>
</organism>
<evidence type="ECO:0000256" key="3">
    <source>
        <dbReference type="ARBA" id="ARBA00022679"/>
    </source>
</evidence>
<sequence length="209" mass="23484">MTTIDNTDRTPFDWEARFRQNDTPWERGALHPAFHDWAKAGLFKPGLRVFIPGCGRAPEPEAFARLGLEVTGLDVSESAIAWQRQRFAEAGLEGRFLVEDALAWRPHTPFDLYYEQTFLCAISPRQRETYEQAAFEQLRPGGLLLALFMQKAERGGPPYGCSLEAMTALFPATRWIWPQAEPVAWPHPSLGGKAELAAVLERRAQAGES</sequence>
<dbReference type="InterPro" id="IPR029063">
    <property type="entry name" value="SAM-dependent_MTases_sf"/>
</dbReference>
<dbReference type="RefSeq" id="WP_135943609.1">
    <property type="nucleotide sequence ID" value="NZ_BMEI01000001.1"/>
</dbReference>
<dbReference type="AlphaFoldDB" id="A0A4S2HFH7"/>
<keyword evidence="2 5" id="KW-0489">Methyltransferase</keyword>
<evidence type="ECO:0000256" key="4">
    <source>
        <dbReference type="ARBA" id="ARBA00022691"/>
    </source>
</evidence>
<dbReference type="CDD" id="cd02440">
    <property type="entry name" value="AdoMet_MTases"/>
    <property type="match status" value="1"/>
</dbReference>
<accession>A0A4S2HFH7</accession>
<evidence type="ECO:0000313" key="5">
    <source>
        <dbReference type="EMBL" id="TGY94412.1"/>
    </source>
</evidence>
<dbReference type="Gene3D" id="3.40.50.150">
    <property type="entry name" value="Vaccinia Virus protein VP39"/>
    <property type="match status" value="1"/>
</dbReference>